<dbReference type="InterPro" id="IPR029058">
    <property type="entry name" value="AB_hydrolase_fold"/>
</dbReference>
<accession>S3NQ89</accession>
<dbReference type="PATRIC" id="fig|421052.3.peg.89"/>
<gene>
    <name evidence="1" type="ORF">F945_00092</name>
</gene>
<proteinExistence type="predicted"/>
<evidence type="ECO:0000313" key="1">
    <source>
        <dbReference type="EMBL" id="EPF81757.1"/>
    </source>
</evidence>
<protein>
    <recommendedName>
        <fullName evidence="3">Esterase</fullName>
    </recommendedName>
</protein>
<dbReference type="AlphaFoldDB" id="S3NQ89"/>
<dbReference type="SUPFAM" id="SSF53474">
    <property type="entry name" value="alpha/beta-Hydrolases"/>
    <property type="match status" value="1"/>
</dbReference>
<dbReference type="PANTHER" id="PTHR35602:SF3">
    <property type="entry name" value="ESTERASE YQIA"/>
    <property type="match status" value="1"/>
</dbReference>
<evidence type="ECO:0000313" key="2">
    <source>
        <dbReference type="Proteomes" id="UP000014568"/>
    </source>
</evidence>
<dbReference type="Pfam" id="PF05728">
    <property type="entry name" value="UPF0227"/>
    <property type="match status" value="1"/>
</dbReference>
<dbReference type="EMBL" id="ATGI01000001">
    <property type="protein sequence ID" value="EPF81757.1"/>
    <property type="molecule type" value="Genomic_DNA"/>
</dbReference>
<name>S3NQ89_9GAMM</name>
<evidence type="ECO:0008006" key="3">
    <source>
        <dbReference type="Google" id="ProtNLM"/>
    </source>
</evidence>
<dbReference type="eggNOG" id="COG3150">
    <property type="taxonomic scope" value="Bacteria"/>
</dbReference>
<keyword evidence="2" id="KW-1185">Reference proteome</keyword>
<organism evidence="1 2">
    <name type="scientific">Acinetobacter rudis CIP 110305</name>
    <dbReference type="NCBI Taxonomy" id="421052"/>
    <lineage>
        <taxon>Bacteria</taxon>
        <taxon>Pseudomonadati</taxon>
        <taxon>Pseudomonadota</taxon>
        <taxon>Gammaproteobacteria</taxon>
        <taxon>Moraxellales</taxon>
        <taxon>Moraxellaceae</taxon>
        <taxon>Acinetobacter</taxon>
    </lineage>
</organism>
<reference evidence="1 2" key="1">
    <citation type="submission" date="2013-06" db="EMBL/GenBank/DDBJ databases">
        <title>The Genome Sequence of Acinetobacter rudis CIP 110305.</title>
        <authorList>
            <consortium name="The Broad Institute Genome Sequencing Platform"/>
            <consortium name="The Broad Institute Genome Sequencing Center for Infectious Disease"/>
            <person name="Cerqueira G."/>
            <person name="Feldgarden M."/>
            <person name="Courvalin P."/>
            <person name="Perichon B."/>
            <person name="Grillot-Courvalin C."/>
            <person name="Clermont D."/>
            <person name="Rocha E."/>
            <person name="Yoon E.-J."/>
            <person name="Nemec A."/>
            <person name="Young S.K."/>
            <person name="Zeng Q."/>
            <person name="Gargeya S."/>
            <person name="Fitzgerald M."/>
            <person name="Abouelleil A."/>
            <person name="Alvarado L."/>
            <person name="Berlin A.M."/>
            <person name="Chapman S.B."/>
            <person name="Dewar J."/>
            <person name="Goldberg J."/>
            <person name="Griggs A."/>
            <person name="Gujja S."/>
            <person name="Hansen M."/>
            <person name="Howarth C."/>
            <person name="Imamovic A."/>
            <person name="Larimer J."/>
            <person name="McCowan C."/>
            <person name="Murphy C."/>
            <person name="Pearson M."/>
            <person name="Priest M."/>
            <person name="Roberts A."/>
            <person name="Saif S."/>
            <person name="Shea T."/>
            <person name="Sykes S."/>
            <person name="Wortman J."/>
            <person name="Nusbaum C."/>
            <person name="Birren B."/>
        </authorList>
    </citation>
    <scope>NUCLEOTIDE SEQUENCE [LARGE SCALE GENOMIC DNA]</scope>
    <source>
        <strain evidence="1 2">CIP 110305</strain>
    </source>
</reference>
<dbReference type="Proteomes" id="UP000014568">
    <property type="component" value="Unassembled WGS sequence"/>
</dbReference>
<dbReference type="STRING" id="632955.GCA_000829675_02781"/>
<dbReference type="InterPro" id="IPR008886">
    <property type="entry name" value="UPF0227/Esterase_YqiA"/>
</dbReference>
<comment type="caution">
    <text evidence="1">The sequence shown here is derived from an EMBL/GenBank/DDBJ whole genome shotgun (WGS) entry which is preliminary data.</text>
</comment>
<dbReference type="ESTHER" id="9gamm-s3nq89">
    <property type="family name" value="abh_upf00227"/>
</dbReference>
<dbReference type="Gene3D" id="3.40.50.1820">
    <property type="entry name" value="alpha/beta hydrolase"/>
    <property type="match status" value="1"/>
</dbReference>
<dbReference type="HOGENOM" id="CLU_090996_2_0_6"/>
<sequence length="196" mass="21997">MPMNIIYLHGFKSSALSVKGQQLDDHCKTIKKYHVHLPDLNCPPKAVMEKLGQLIESLDHVAIVGSSLGGFYATLLVAKYDIPAVLINPAVQPWLLFAKLYANQLPYPVHANWSIDQQQLDDLEQMAISKVENAAKILVLLQQGDEILDYRVAQAYYTQAPYSSLLSIDARGEHAMPDFAEKLPMLLEFLTYSIKK</sequence>
<dbReference type="PANTHER" id="PTHR35602">
    <property type="entry name" value="ESTERASE YQIA-RELATED"/>
    <property type="match status" value="1"/>
</dbReference>